<dbReference type="GO" id="GO:0005737">
    <property type="term" value="C:cytoplasm"/>
    <property type="evidence" value="ECO:0007669"/>
    <property type="project" value="TreeGrafter"/>
</dbReference>
<dbReference type="GO" id="GO:0048030">
    <property type="term" value="F:disaccharide binding"/>
    <property type="evidence" value="ECO:0007669"/>
    <property type="project" value="TreeGrafter"/>
</dbReference>
<dbReference type="Pfam" id="PF00337">
    <property type="entry name" value="Gal-bind_lectin"/>
    <property type="match status" value="1"/>
</dbReference>
<dbReference type="GO" id="GO:0001772">
    <property type="term" value="C:immunological synapse"/>
    <property type="evidence" value="ECO:0007669"/>
    <property type="project" value="TreeGrafter"/>
</dbReference>
<dbReference type="GO" id="GO:0045806">
    <property type="term" value="P:negative regulation of endocytosis"/>
    <property type="evidence" value="ECO:0007669"/>
    <property type="project" value="TreeGrafter"/>
</dbReference>
<dbReference type="CDD" id="cd00070">
    <property type="entry name" value="GLECT"/>
    <property type="match status" value="1"/>
</dbReference>
<dbReference type="GO" id="GO:0043236">
    <property type="term" value="F:laminin binding"/>
    <property type="evidence" value="ECO:0007669"/>
    <property type="project" value="TreeGrafter"/>
</dbReference>
<dbReference type="GO" id="GO:0090280">
    <property type="term" value="P:positive regulation of calcium ion import"/>
    <property type="evidence" value="ECO:0007669"/>
    <property type="project" value="TreeGrafter"/>
</dbReference>
<reference evidence="5 6" key="1">
    <citation type="journal article" date="2023" name="Mol. Biol. Evol.">
        <title>Genomics of Secondarily Temperate Adaptation in the Only Non-Antarctic Icefish.</title>
        <authorList>
            <person name="Rivera-Colon A.G."/>
            <person name="Rayamajhi N."/>
            <person name="Minhas B.F."/>
            <person name="Madrigal G."/>
            <person name="Bilyk K.T."/>
            <person name="Yoon V."/>
            <person name="Hune M."/>
            <person name="Gregory S."/>
            <person name="Cheng C.H.C."/>
            <person name="Catchen J.M."/>
        </authorList>
    </citation>
    <scope>NUCLEOTIDE SEQUENCE [LARGE SCALE GENOMIC DNA]</scope>
    <source>
        <tissue evidence="5">White muscle</tissue>
    </source>
</reference>
<proteinExistence type="predicted"/>
<feature type="compositionally biased region" description="Gly residues" evidence="3">
    <location>
        <begin position="63"/>
        <end position="89"/>
    </location>
</feature>
<dbReference type="Gene3D" id="2.60.120.200">
    <property type="match status" value="1"/>
</dbReference>
<dbReference type="GO" id="GO:0002548">
    <property type="term" value="P:monocyte chemotaxis"/>
    <property type="evidence" value="ECO:0007669"/>
    <property type="project" value="TreeGrafter"/>
</dbReference>
<feature type="domain" description="Galectin" evidence="4">
    <location>
        <begin position="295"/>
        <end position="422"/>
    </location>
</feature>
<dbReference type="InterPro" id="IPR044156">
    <property type="entry name" value="Galectin-like"/>
</dbReference>
<dbReference type="EMBL" id="JAURVH010001526">
    <property type="protein sequence ID" value="KAK5917274.1"/>
    <property type="molecule type" value="Genomic_DNA"/>
</dbReference>
<dbReference type="GO" id="GO:0005615">
    <property type="term" value="C:extracellular space"/>
    <property type="evidence" value="ECO:0007669"/>
    <property type="project" value="TreeGrafter"/>
</dbReference>
<dbReference type="AlphaFoldDB" id="A0AAN8HMD3"/>
<protein>
    <recommendedName>
        <fullName evidence="2">Galectin</fullName>
    </recommendedName>
</protein>
<feature type="compositionally biased region" description="Low complexity" evidence="3">
    <location>
        <begin position="150"/>
        <end position="166"/>
    </location>
</feature>
<feature type="region of interest" description="Disordered" evidence="3">
    <location>
        <begin position="1"/>
        <end position="269"/>
    </location>
</feature>
<keyword evidence="1 2" id="KW-0430">Lectin</keyword>
<dbReference type="SMART" id="SM00908">
    <property type="entry name" value="Gal-bind_lectin"/>
    <property type="match status" value="1"/>
</dbReference>
<sequence>MADFSLTDALGDDSPSKAKNMGNTNPSAPAGNHQPPANPGWPGSAPGAPTQPSAPGGYPAGAPGPGGYPAGAPGPGGYPAGAPGPGGYPAGAPVPGGYPAGSSGPGAPGQFPYQSGGPGAPGQYPGPPSAPGGFHPGPGIPGQYPPAPGAPGQFPSSPGAPGQFPGQFPPQYPGHYPPEGAPGQLPGGPAPYPAGPFPSGPGAPPGPYQNLPAYPGMSARRKRDVRAGGSGCIPPPQPALELSQDSLLEASLPCPPGPGAPPAAGGYPAAPGPFGPGPMGPYGGPPAPGGMMMPYDLPLHSGILPQLVITIEAEPVPGAERFQVDFIKGSDVVFHFNPRFSEQTIVRNSNLGGCWGPEERDGHFPFGQGRRFELKILVDEDCFKVAVDGSHLLEFEHRVGGMEEVTLLRVQGDMVLHSVAPNMI</sequence>
<dbReference type="InterPro" id="IPR013320">
    <property type="entry name" value="ConA-like_dom_sf"/>
</dbReference>
<dbReference type="PANTHER" id="PTHR11346:SF179">
    <property type="entry name" value="GALECTIN"/>
    <property type="match status" value="1"/>
</dbReference>
<gene>
    <name evidence="5" type="ORF">CgunFtcFv8_012179</name>
</gene>
<dbReference type="GO" id="GO:0048245">
    <property type="term" value="P:eosinophil chemotaxis"/>
    <property type="evidence" value="ECO:0007669"/>
    <property type="project" value="TreeGrafter"/>
</dbReference>
<dbReference type="GO" id="GO:0048246">
    <property type="term" value="P:macrophage chemotaxis"/>
    <property type="evidence" value="ECO:0007669"/>
    <property type="project" value="TreeGrafter"/>
</dbReference>
<keyword evidence="6" id="KW-1185">Reference proteome</keyword>
<dbReference type="GO" id="GO:0005634">
    <property type="term" value="C:nucleus"/>
    <property type="evidence" value="ECO:0007669"/>
    <property type="project" value="TreeGrafter"/>
</dbReference>
<dbReference type="GO" id="GO:0019863">
    <property type="term" value="F:IgE binding"/>
    <property type="evidence" value="ECO:0007669"/>
    <property type="project" value="TreeGrafter"/>
</dbReference>
<comment type="caution">
    <text evidence="5">The sequence shown here is derived from an EMBL/GenBank/DDBJ whole genome shotgun (WGS) entry which is preliminary data.</text>
</comment>
<evidence type="ECO:0000313" key="5">
    <source>
        <dbReference type="EMBL" id="KAK5917274.1"/>
    </source>
</evidence>
<organism evidence="5 6">
    <name type="scientific">Champsocephalus gunnari</name>
    <name type="common">Mackerel icefish</name>
    <dbReference type="NCBI Taxonomy" id="52237"/>
    <lineage>
        <taxon>Eukaryota</taxon>
        <taxon>Metazoa</taxon>
        <taxon>Chordata</taxon>
        <taxon>Craniata</taxon>
        <taxon>Vertebrata</taxon>
        <taxon>Euteleostomi</taxon>
        <taxon>Actinopterygii</taxon>
        <taxon>Neopterygii</taxon>
        <taxon>Teleostei</taxon>
        <taxon>Neoteleostei</taxon>
        <taxon>Acanthomorphata</taxon>
        <taxon>Eupercaria</taxon>
        <taxon>Perciformes</taxon>
        <taxon>Notothenioidei</taxon>
        <taxon>Channichthyidae</taxon>
        <taxon>Champsocephalus</taxon>
    </lineage>
</organism>
<evidence type="ECO:0000259" key="4">
    <source>
        <dbReference type="PROSITE" id="PS51304"/>
    </source>
</evidence>
<dbReference type="GO" id="GO:0030593">
    <property type="term" value="P:neutrophil chemotaxis"/>
    <property type="evidence" value="ECO:0007669"/>
    <property type="project" value="TreeGrafter"/>
</dbReference>
<dbReference type="Proteomes" id="UP001331515">
    <property type="component" value="Unassembled WGS sequence"/>
</dbReference>
<evidence type="ECO:0000256" key="2">
    <source>
        <dbReference type="RuleBase" id="RU102079"/>
    </source>
</evidence>
<feature type="compositionally biased region" description="Pro residues" evidence="3">
    <location>
        <begin position="167"/>
        <end position="180"/>
    </location>
</feature>
<feature type="compositionally biased region" description="Pro residues" evidence="3">
    <location>
        <begin position="188"/>
        <end position="207"/>
    </location>
</feature>
<accession>A0AAN8HMD3</accession>
<dbReference type="InterPro" id="IPR001079">
    <property type="entry name" value="Galectin_CRD"/>
</dbReference>
<dbReference type="GO" id="GO:0050918">
    <property type="term" value="P:positive chemotaxis"/>
    <property type="evidence" value="ECO:0007669"/>
    <property type="project" value="TreeGrafter"/>
</dbReference>
<name>A0AAN8HMD3_CHAGU</name>
<evidence type="ECO:0000256" key="1">
    <source>
        <dbReference type="ARBA" id="ARBA00022734"/>
    </source>
</evidence>
<evidence type="ECO:0000313" key="6">
    <source>
        <dbReference type="Proteomes" id="UP001331515"/>
    </source>
</evidence>
<dbReference type="SMART" id="SM00276">
    <property type="entry name" value="GLECT"/>
    <property type="match status" value="1"/>
</dbReference>
<dbReference type="SUPFAM" id="SSF49899">
    <property type="entry name" value="Concanavalin A-like lectins/glucanases"/>
    <property type="match status" value="1"/>
</dbReference>
<dbReference type="GO" id="GO:2001237">
    <property type="term" value="P:negative regulation of extrinsic apoptotic signaling pathway"/>
    <property type="evidence" value="ECO:0007669"/>
    <property type="project" value="TreeGrafter"/>
</dbReference>
<feature type="compositionally biased region" description="Low complexity" evidence="3">
    <location>
        <begin position="90"/>
        <end position="102"/>
    </location>
</feature>
<evidence type="ECO:0000256" key="3">
    <source>
        <dbReference type="SAM" id="MobiDB-lite"/>
    </source>
</evidence>
<dbReference type="PANTHER" id="PTHR11346">
    <property type="entry name" value="GALECTIN"/>
    <property type="match status" value="1"/>
</dbReference>
<dbReference type="FunFam" id="2.60.120.200:FF:000023">
    <property type="entry name" value="Galectin"/>
    <property type="match status" value="1"/>
</dbReference>
<dbReference type="PROSITE" id="PS51304">
    <property type="entry name" value="GALECTIN"/>
    <property type="match status" value="1"/>
</dbReference>